<dbReference type="GO" id="GO:0016758">
    <property type="term" value="F:hexosyltransferase activity"/>
    <property type="evidence" value="ECO:0007669"/>
    <property type="project" value="TreeGrafter"/>
</dbReference>
<dbReference type="Gene3D" id="3.40.50.2000">
    <property type="entry name" value="Glycogen Phosphorylase B"/>
    <property type="match status" value="2"/>
</dbReference>
<proteinExistence type="predicted"/>
<dbReference type="Proteomes" id="UP000245845">
    <property type="component" value="Unassembled WGS sequence"/>
</dbReference>
<dbReference type="InterPro" id="IPR001296">
    <property type="entry name" value="Glyco_trans_1"/>
</dbReference>
<sequence length="400" mass="44772">MRIALFSETYLPQINGVATHVKTLKEGMEALGHQVLVVTADPKAEVCHMKEGVLRCPAAELKDLYGYGMAPSYNLERMRLIQAFSPDIAHTHTEFGIGSTGLETARKLKIPFIYTLHTMWDDYLHYVASPTLQPVVRKMIHRYLRYFASQADAIIGPSVKSRDFLHHCGVKREIEVIPNAVELEQFSRDRTDPVTVKMLRQFYNIQNDDTVICFCGRLGQEKSVDVLIRFFAQCRQKEAHLKLLLIGDGPALSELKELTRRLNAGSAVIFTGAVPHESVREVYACSDLYATASRSEVNSISMLEAMSMGLPVLQRLDEANPGQVTVGVNGYVFRTAEEFSAILLRFRNSSHVGQARMQASTANSVKGLHPTGLARQMEAIYLRLATCRPASLNAWKEEVK</sequence>
<dbReference type="PANTHER" id="PTHR45947:SF3">
    <property type="entry name" value="SULFOQUINOVOSYL TRANSFERASE SQD2"/>
    <property type="match status" value="1"/>
</dbReference>
<reference evidence="3 4" key="1">
    <citation type="submission" date="2018-05" db="EMBL/GenBank/DDBJ databases">
        <title>The Hungate 1000. A catalogue of reference genomes from the rumen microbiome.</title>
        <authorList>
            <person name="Kelly W."/>
        </authorList>
    </citation>
    <scope>NUCLEOTIDE SEQUENCE [LARGE SCALE GENOMIC DNA]</scope>
    <source>
        <strain evidence="3 4">NLAE-zl-C242</strain>
    </source>
</reference>
<name>A0A2Y9BNF3_9FIRM</name>
<gene>
    <name evidence="3" type="ORF">A8806_11729</name>
</gene>
<dbReference type="InterPro" id="IPR050194">
    <property type="entry name" value="Glycosyltransferase_grp1"/>
</dbReference>
<protein>
    <submittedName>
        <fullName evidence="3">1,2-diacylglycerol 3-alpha-glucosyltransferase</fullName>
    </submittedName>
</protein>
<evidence type="ECO:0000313" key="3">
    <source>
        <dbReference type="EMBL" id="PWJ22689.1"/>
    </source>
</evidence>
<dbReference type="Pfam" id="PF00534">
    <property type="entry name" value="Glycos_transf_1"/>
    <property type="match status" value="1"/>
</dbReference>
<dbReference type="InterPro" id="IPR028098">
    <property type="entry name" value="Glyco_trans_4-like_N"/>
</dbReference>
<dbReference type="SUPFAM" id="SSF53756">
    <property type="entry name" value="UDP-Glycosyltransferase/glycogen phosphorylase"/>
    <property type="match status" value="1"/>
</dbReference>
<evidence type="ECO:0000313" key="4">
    <source>
        <dbReference type="Proteomes" id="UP000245845"/>
    </source>
</evidence>
<dbReference type="AlphaFoldDB" id="A0A2Y9BNF3"/>
<feature type="domain" description="Glycosyltransferase subfamily 4-like N-terminal" evidence="2">
    <location>
        <begin position="14"/>
        <end position="184"/>
    </location>
</feature>
<dbReference type="PANTHER" id="PTHR45947">
    <property type="entry name" value="SULFOQUINOVOSYL TRANSFERASE SQD2"/>
    <property type="match status" value="1"/>
</dbReference>
<dbReference type="Pfam" id="PF13439">
    <property type="entry name" value="Glyco_transf_4"/>
    <property type="match status" value="1"/>
</dbReference>
<organism evidence="3 4">
    <name type="scientific">Faecalicatena orotica</name>
    <dbReference type="NCBI Taxonomy" id="1544"/>
    <lineage>
        <taxon>Bacteria</taxon>
        <taxon>Bacillati</taxon>
        <taxon>Bacillota</taxon>
        <taxon>Clostridia</taxon>
        <taxon>Lachnospirales</taxon>
        <taxon>Lachnospiraceae</taxon>
        <taxon>Faecalicatena</taxon>
    </lineage>
</organism>
<dbReference type="RefSeq" id="WP_181368829.1">
    <property type="nucleotide sequence ID" value="NZ_BAAACK010000014.1"/>
</dbReference>
<dbReference type="EMBL" id="QGDL01000017">
    <property type="protein sequence ID" value="PWJ22689.1"/>
    <property type="molecule type" value="Genomic_DNA"/>
</dbReference>
<evidence type="ECO:0000259" key="1">
    <source>
        <dbReference type="Pfam" id="PF00534"/>
    </source>
</evidence>
<comment type="caution">
    <text evidence="3">The sequence shown here is derived from an EMBL/GenBank/DDBJ whole genome shotgun (WGS) entry which is preliminary data.</text>
</comment>
<evidence type="ECO:0000259" key="2">
    <source>
        <dbReference type="Pfam" id="PF13439"/>
    </source>
</evidence>
<keyword evidence="3" id="KW-0808">Transferase</keyword>
<keyword evidence="4" id="KW-1185">Reference proteome</keyword>
<feature type="domain" description="Glycosyl transferase family 1" evidence="1">
    <location>
        <begin position="200"/>
        <end position="341"/>
    </location>
</feature>
<accession>A0A2Y9BNF3</accession>